<keyword evidence="3" id="KW-1185">Reference proteome</keyword>
<feature type="transmembrane region" description="Helical" evidence="1">
    <location>
        <begin position="213"/>
        <end position="234"/>
    </location>
</feature>
<name>A0A0C3PRP5_PHLG1</name>
<feature type="transmembrane region" description="Helical" evidence="1">
    <location>
        <begin position="172"/>
        <end position="193"/>
    </location>
</feature>
<keyword evidence="1" id="KW-1133">Transmembrane helix</keyword>
<feature type="transmembrane region" description="Helical" evidence="1">
    <location>
        <begin position="249"/>
        <end position="268"/>
    </location>
</feature>
<feature type="transmembrane region" description="Helical" evidence="1">
    <location>
        <begin position="15"/>
        <end position="42"/>
    </location>
</feature>
<dbReference type="Proteomes" id="UP000053257">
    <property type="component" value="Unassembled WGS sequence"/>
</dbReference>
<dbReference type="HOGENOM" id="CLU_069665_0_0_1"/>
<protein>
    <submittedName>
        <fullName evidence="2">Uncharacterized protein</fullName>
    </submittedName>
</protein>
<sequence>MSTDVAHVTAAFNSLSILAVVFSSLSALFGAYVILFIMSIWATYRYTSIAQRRLRQVSIALFTMLTIHYIARAVHFAQSRSITEVSTARTIPVIFVIEFSSTVAGTLSDGLLAWRFYVLHDRARWALYVPTVAIFLNTMLGFSGDFQILAFYRDATAFSDHIEDIACQINAAWGWCMLGINTFLSGAMTAKILISRTARSNKAQGSSPYPYGVVLEAIAESALITWIGLLLYGITSLAPHGRITTHMDVGYVMGCVLPMCFGISQCLITTRLGFSVEGPLLGASSASWLGVRYSGCNCQDAFAYANEKGISVTVHRETITDNLDSVDSSIAEGGPQDCMDGDIVEVSRCATPRFKFQLPALTQQSSFKLESRDNNS</sequence>
<proteinExistence type="predicted"/>
<evidence type="ECO:0000256" key="1">
    <source>
        <dbReference type="SAM" id="Phobius"/>
    </source>
</evidence>
<evidence type="ECO:0000313" key="2">
    <source>
        <dbReference type="EMBL" id="KIP09943.1"/>
    </source>
</evidence>
<keyword evidence="1" id="KW-0472">Membrane</keyword>
<dbReference type="OrthoDB" id="3240386at2759"/>
<feature type="transmembrane region" description="Helical" evidence="1">
    <location>
        <begin position="54"/>
        <end position="71"/>
    </location>
</feature>
<accession>A0A0C3PRP5</accession>
<dbReference type="AlphaFoldDB" id="A0A0C3PRP5"/>
<organism evidence="2 3">
    <name type="scientific">Phlebiopsis gigantea (strain 11061_1 CR5-6)</name>
    <name type="common">White-rot fungus</name>
    <name type="synonym">Peniophora gigantea</name>
    <dbReference type="NCBI Taxonomy" id="745531"/>
    <lineage>
        <taxon>Eukaryota</taxon>
        <taxon>Fungi</taxon>
        <taxon>Dikarya</taxon>
        <taxon>Basidiomycota</taxon>
        <taxon>Agaricomycotina</taxon>
        <taxon>Agaricomycetes</taxon>
        <taxon>Polyporales</taxon>
        <taxon>Phanerochaetaceae</taxon>
        <taxon>Phlebiopsis</taxon>
    </lineage>
</organism>
<dbReference type="EMBL" id="KN840460">
    <property type="protein sequence ID" value="KIP09943.1"/>
    <property type="molecule type" value="Genomic_DNA"/>
</dbReference>
<reference evidence="2 3" key="1">
    <citation type="journal article" date="2014" name="PLoS Genet.">
        <title>Analysis of the Phlebiopsis gigantea genome, transcriptome and secretome provides insight into its pioneer colonization strategies of wood.</title>
        <authorList>
            <person name="Hori C."/>
            <person name="Ishida T."/>
            <person name="Igarashi K."/>
            <person name="Samejima M."/>
            <person name="Suzuki H."/>
            <person name="Master E."/>
            <person name="Ferreira P."/>
            <person name="Ruiz-Duenas F.J."/>
            <person name="Held B."/>
            <person name="Canessa P."/>
            <person name="Larrondo L.F."/>
            <person name="Schmoll M."/>
            <person name="Druzhinina I.S."/>
            <person name="Kubicek C.P."/>
            <person name="Gaskell J.A."/>
            <person name="Kersten P."/>
            <person name="St John F."/>
            <person name="Glasner J."/>
            <person name="Sabat G."/>
            <person name="Splinter BonDurant S."/>
            <person name="Syed K."/>
            <person name="Yadav J."/>
            <person name="Mgbeahuruike A.C."/>
            <person name="Kovalchuk A."/>
            <person name="Asiegbu F.O."/>
            <person name="Lackner G."/>
            <person name="Hoffmeister D."/>
            <person name="Rencoret J."/>
            <person name="Gutierrez A."/>
            <person name="Sun H."/>
            <person name="Lindquist E."/>
            <person name="Barry K."/>
            <person name="Riley R."/>
            <person name="Grigoriev I.V."/>
            <person name="Henrissat B."/>
            <person name="Kues U."/>
            <person name="Berka R.M."/>
            <person name="Martinez A.T."/>
            <person name="Covert S.F."/>
            <person name="Blanchette R.A."/>
            <person name="Cullen D."/>
        </authorList>
    </citation>
    <scope>NUCLEOTIDE SEQUENCE [LARGE SCALE GENOMIC DNA]</scope>
    <source>
        <strain evidence="2 3">11061_1 CR5-6</strain>
    </source>
</reference>
<evidence type="ECO:0000313" key="3">
    <source>
        <dbReference type="Proteomes" id="UP000053257"/>
    </source>
</evidence>
<keyword evidence="1" id="KW-0812">Transmembrane</keyword>
<feature type="transmembrane region" description="Helical" evidence="1">
    <location>
        <begin position="91"/>
        <end position="114"/>
    </location>
</feature>
<gene>
    <name evidence="2" type="ORF">PHLGIDRAFT_115926</name>
</gene>
<feature type="transmembrane region" description="Helical" evidence="1">
    <location>
        <begin position="126"/>
        <end position="152"/>
    </location>
</feature>